<dbReference type="SUPFAM" id="SSF53474">
    <property type="entry name" value="alpha/beta-Hydrolases"/>
    <property type="match status" value="1"/>
</dbReference>
<evidence type="ECO:0000256" key="7">
    <source>
        <dbReference type="PIRSR" id="PIRSR614186-1"/>
    </source>
</evidence>
<protein>
    <recommendedName>
        <fullName evidence="4 8">S-formylglutathione hydrolase</fullName>
        <ecNumber evidence="3 8">3.1.2.12</ecNumber>
    </recommendedName>
</protein>
<feature type="active site" description="Charge relay system" evidence="7">
    <location>
        <position position="264"/>
    </location>
</feature>
<dbReference type="InterPro" id="IPR029058">
    <property type="entry name" value="AB_hydrolase_fold"/>
</dbReference>
<keyword evidence="6 8" id="KW-0378">Hydrolase</keyword>
<name>A0A813VM48_ADIRI</name>
<dbReference type="EMBL" id="CAJNOR010000205">
    <property type="protein sequence ID" value="CAF0839483.1"/>
    <property type="molecule type" value="Genomic_DNA"/>
</dbReference>
<dbReference type="FunFam" id="3.40.50.1820:FF:000002">
    <property type="entry name" value="S-formylglutathione hydrolase"/>
    <property type="match status" value="1"/>
</dbReference>
<comment type="similarity">
    <text evidence="2 8">Belongs to the esterase D family.</text>
</comment>
<evidence type="ECO:0000256" key="5">
    <source>
        <dbReference type="ARBA" id="ARBA00022487"/>
    </source>
</evidence>
<feature type="active site" description="Charge relay system" evidence="7">
    <location>
        <position position="231"/>
    </location>
</feature>
<evidence type="ECO:0000256" key="3">
    <source>
        <dbReference type="ARBA" id="ARBA00012479"/>
    </source>
</evidence>
<dbReference type="GO" id="GO:0005829">
    <property type="term" value="C:cytosol"/>
    <property type="evidence" value="ECO:0007669"/>
    <property type="project" value="TreeGrafter"/>
</dbReference>
<keyword evidence="8" id="KW-0963">Cytoplasm</keyword>
<dbReference type="InterPro" id="IPR000801">
    <property type="entry name" value="Esterase-like"/>
</dbReference>
<dbReference type="Pfam" id="PF00756">
    <property type="entry name" value="Esterase"/>
    <property type="match status" value="1"/>
</dbReference>
<evidence type="ECO:0000256" key="8">
    <source>
        <dbReference type="RuleBase" id="RU363068"/>
    </source>
</evidence>
<evidence type="ECO:0000313" key="10">
    <source>
        <dbReference type="Proteomes" id="UP000663828"/>
    </source>
</evidence>
<dbReference type="NCBIfam" id="TIGR02821">
    <property type="entry name" value="fghA_ester_D"/>
    <property type="match status" value="1"/>
</dbReference>
<dbReference type="Proteomes" id="UP000663828">
    <property type="component" value="Unassembled WGS sequence"/>
</dbReference>
<comment type="catalytic activity">
    <reaction evidence="8">
        <text>S-formylglutathione + H2O = formate + glutathione + H(+)</text>
        <dbReference type="Rhea" id="RHEA:14961"/>
        <dbReference type="ChEBI" id="CHEBI:15377"/>
        <dbReference type="ChEBI" id="CHEBI:15378"/>
        <dbReference type="ChEBI" id="CHEBI:15740"/>
        <dbReference type="ChEBI" id="CHEBI:57688"/>
        <dbReference type="ChEBI" id="CHEBI:57925"/>
        <dbReference type="EC" id="3.1.2.12"/>
    </reaction>
</comment>
<proteinExistence type="inferred from homology"/>
<dbReference type="GO" id="GO:0046294">
    <property type="term" value="P:formaldehyde catabolic process"/>
    <property type="evidence" value="ECO:0007669"/>
    <property type="project" value="InterPro"/>
</dbReference>
<evidence type="ECO:0000256" key="1">
    <source>
        <dbReference type="ARBA" id="ARBA00002608"/>
    </source>
</evidence>
<feature type="active site" description="Charge relay system" evidence="7">
    <location>
        <position position="152"/>
    </location>
</feature>
<keyword evidence="10" id="KW-1185">Reference proteome</keyword>
<dbReference type="PANTHER" id="PTHR10061">
    <property type="entry name" value="S-FORMYLGLUTATHIONE HYDROLASE"/>
    <property type="match status" value="1"/>
</dbReference>
<gene>
    <name evidence="9" type="ORF">XAT740_LOCUS4891</name>
</gene>
<dbReference type="Gene3D" id="3.40.50.1820">
    <property type="entry name" value="alpha/beta hydrolase"/>
    <property type="match status" value="1"/>
</dbReference>
<comment type="function">
    <text evidence="1 8">Serine hydrolase involved in the detoxification of formaldehyde.</text>
</comment>
<dbReference type="EC" id="3.1.2.12" evidence="3 8"/>
<dbReference type="PANTHER" id="PTHR10061:SF0">
    <property type="entry name" value="S-FORMYLGLUTATHIONE HYDROLASE"/>
    <property type="match status" value="1"/>
</dbReference>
<organism evidence="9 10">
    <name type="scientific">Adineta ricciae</name>
    <name type="common">Rotifer</name>
    <dbReference type="NCBI Taxonomy" id="249248"/>
    <lineage>
        <taxon>Eukaryota</taxon>
        <taxon>Metazoa</taxon>
        <taxon>Spiralia</taxon>
        <taxon>Gnathifera</taxon>
        <taxon>Rotifera</taxon>
        <taxon>Eurotatoria</taxon>
        <taxon>Bdelloidea</taxon>
        <taxon>Adinetida</taxon>
        <taxon>Adinetidae</taxon>
        <taxon>Adineta</taxon>
    </lineage>
</organism>
<dbReference type="GO" id="GO:0018738">
    <property type="term" value="F:S-formylglutathione hydrolase activity"/>
    <property type="evidence" value="ECO:0007669"/>
    <property type="project" value="UniProtKB-EC"/>
</dbReference>
<evidence type="ECO:0000256" key="2">
    <source>
        <dbReference type="ARBA" id="ARBA00005622"/>
    </source>
</evidence>
<comment type="caution">
    <text evidence="9">The sequence shown here is derived from an EMBL/GenBank/DDBJ whole genome shotgun (WGS) entry which is preliminary data.</text>
</comment>
<sequence length="288" mass="33124">MAATGLTREQSFKAFDGYQYVYNHESETVGCKMKFGVYVPQKAEKEKVPLLIFLSGLTCTEQNFITKSGVQRLASEYGFIVANPDTSPRGCKIEGDSENWDFGEGAGYYVDATENPWSKNYRMFSYVNDEFYQLIIKNFNVDVNRIGIFGHSMGGHGALISYFKRPGQYKSVSAFAPITNASKVEWGIKAFTKFFGQDELLWKQYDATELVASYHGPKTHAPILIDQGSDDSFRNKYLFPERLIDAAKKVSFPIECREHEGYDHSYYFIMTFIEDHFKYHKKEFEHIK</sequence>
<dbReference type="InterPro" id="IPR014186">
    <property type="entry name" value="S-formylglutathione_hydrol"/>
</dbReference>
<evidence type="ECO:0000256" key="4">
    <source>
        <dbReference type="ARBA" id="ARBA00016774"/>
    </source>
</evidence>
<evidence type="ECO:0000313" key="9">
    <source>
        <dbReference type="EMBL" id="CAF0839483.1"/>
    </source>
</evidence>
<evidence type="ECO:0000256" key="6">
    <source>
        <dbReference type="ARBA" id="ARBA00022801"/>
    </source>
</evidence>
<reference evidence="9" key="1">
    <citation type="submission" date="2021-02" db="EMBL/GenBank/DDBJ databases">
        <authorList>
            <person name="Nowell W R."/>
        </authorList>
    </citation>
    <scope>NUCLEOTIDE SEQUENCE</scope>
</reference>
<dbReference type="AlphaFoldDB" id="A0A813VM48"/>
<dbReference type="GO" id="GO:0052689">
    <property type="term" value="F:carboxylic ester hydrolase activity"/>
    <property type="evidence" value="ECO:0007669"/>
    <property type="project" value="UniProtKB-KW"/>
</dbReference>
<accession>A0A813VM48</accession>
<comment type="subcellular location">
    <subcellularLocation>
        <location evidence="8">Cytoplasm</location>
    </subcellularLocation>
</comment>
<keyword evidence="5 8" id="KW-0719">Serine esterase</keyword>